<keyword evidence="3 4" id="KW-0472">Membrane</keyword>
<dbReference type="EMBL" id="LPXN01000115">
    <property type="protein sequence ID" value="KZD07520.1"/>
    <property type="molecule type" value="Genomic_DNA"/>
</dbReference>
<dbReference type="STRING" id="580166.AUP43_10125"/>
<feature type="transmembrane region" description="Helical" evidence="4">
    <location>
        <begin position="92"/>
        <end position="118"/>
    </location>
</feature>
<keyword evidence="2 4" id="KW-1133">Transmembrane helix</keyword>
<feature type="transmembrane region" description="Helical" evidence="4">
    <location>
        <begin position="341"/>
        <end position="363"/>
    </location>
</feature>
<gene>
    <name evidence="6" type="ORF">AUP43_10125</name>
</gene>
<comment type="caution">
    <text evidence="6">The sequence shown here is derived from an EMBL/GenBank/DDBJ whole genome shotgun (WGS) entry which is preliminary data.</text>
</comment>
<feature type="domain" description="Major facilitator superfamily (MFS) profile" evidence="5">
    <location>
        <begin position="14"/>
        <end position="392"/>
    </location>
</feature>
<feature type="transmembrane region" description="Helical" evidence="4">
    <location>
        <begin position="51"/>
        <end position="72"/>
    </location>
</feature>
<evidence type="ECO:0000256" key="2">
    <source>
        <dbReference type="ARBA" id="ARBA00022989"/>
    </source>
</evidence>
<dbReference type="InterPro" id="IPR036259">
    <property type="entry name" value="MFS_trans_sf"/>
</dbReference>
<name>A0A154W202_9PROT</name>
<keyword evidence="1 4" id="KW-0812">Transmembrane</keyword>
<protein>
    <recommendedName>
        <fullName evidence="5">Major facilitator superfamily (MFS) profile domain-containing protein</fullName>
    </recommendedName>
</protein>
<dbReference type="Pfam" id="PF07690">
    <property type="entry name" value="MFS_1"/>
    <property type="match status" value="1"/>
</dbReference>
<sequence>MTGAAGAYPQASLRLGVLTLAHALGTLSIASVLVLAPALQDAFALNQTRFGLMVSCYYASQFLLAIPVGFLIDRIGVRRGLLLSHVLGATALALLSLAQGLGQACLALALMGVAYSLLNPATSKGVFDWMPLPRRGMGMGIKQTGVPAGALLAAGLAALAVGLLDWRATMQVGAGLIAAGALTALPLPASPTAAGDRRNLLGDARALLGNRRLHLIGLSNGIYNIGQIGLWSYVTLFLREALQAGAPMASLGFGAMQLFSAFGRIGWGRASDRYLRGRRWPAAVAIGCLAALGFVLLALPIGLGPALVVIALLGFTIGGYPGLMQAMAVESVEPSRAASAIGYNMLLVPAGAMIAPVLVGAMIDLTGAFFAGWLLLAGLVLAGGLLMLRAKD</sequence>
<dbReference type="GO" id="GO:0022857">
    <property type="term" value="F:transmembrane transporter activity"/>
    <property type="evidence" value="ECO:0007669"/>
    <property type="project" value="InterPro"/>
</dbReference>
<evidence type="ECO:0000313" key="7">
    <source>
        <dbReference type="Proteomes" id="UP000076400"/>
    </source>
</evidence>
<evidence type="ECO:0000256" key="3">
    <source>
        <dbReference type="ARBA" id="ARBA00023136"/>
    </source>
</evidence>
<evidence type="ECO:0000256" key="4">
    <source>
        <dbReference type="SAM" id="Phobius"/>
    </source>
</evidence>
<feature type="transmembrane region" description="Helical" evidence="4">
    <location>
        <begin position="307"/>
        <end position="329"/>
    </location>
</feature>
<dbReference type="InterPro" id="IPR011701">
    <property type="entry name" value="MFS"/>
</dbReference>
<dbReference type="AlphaFoldDB" id="A0A154W202"/>
<feature type="transmembrane region" description="Helical" evidence="4">
    <location>
        <begin position="246"/>
        <end position="267"/>
    </location>
</feature>
<dbReference type="PANTHER" id="PTHR23527:SF1">
    <property type="entry name" value="BLL3282 PROTEIN"/>
    <property type="match status" value="1"/>
</dbReference>
<feature type="transmembrane region" description="Helical" evidence="4">
    <location>
        <begin position="369"/>
        <end position="388"/>
    </location>
</feature>
<feature type="transmembrane region" description="Helical" evidence="4">
    <location>
        <begin position="144"/>
        <end position="164"/>
    </location>
</feature>
<dbReference type="PROSITE" id="PS50850">
    <property type="entry name" value="MFS"/>
    <property type="match status" value="1"/>
</dbReference>
<feature type="transmembrane region" description="Helical" evidence="4">
    <location>
        <begin position="20"/>
        <end position="39"/>
    </location>
</feature>
<evidence type="ECO:0000259" key="5">
    <source>
        <dbReference type="PROSITE" id="PS50850"/>
    </source>
</evidence>
<keyword evidence="7" id="KW-1185">Reference proteome</keyword>
<dbReference type="Proteomes" id="UP000076400">
    <property type="component" value="Unassembled WGS sequence"/>
</dbReference>
<organism evidence="6 7">
    <name type="scientific">Oceanibaculum pacificum</name>
    <dbReference type="NCBI Taxonomy" id="580166"/>
    <lineage>
        <taxon>Bacteria</taxon>
        <taxon>Pseudomonadati</taxon>
        <taxon>Pseudomonadota</taxon>
        <taxon>Alphaproteobacteria</taxon>
        <taxon>Rhodospirillales</taxon>
        <taxon>Oceanibaculaceae</taxon>
        <taxon>Oceanibaculum</taxon>
    </lineage>
</organism>
<dbReference type="InterPro" id="IPR020846">
    <property type="entry name" value="MFS_dom"/>
</dbReference>
<dbReference type="RefSeq" id="WP_067556783.1">
    <property type="nucleotide sequence ID" value="NZ_LPXN01000115.1"/>
</dbReference>
<dbReference type="PANTHER" id="PTHR23527">
    <property type="entry name" value="BLL3282 PROTEIN"/>
    <property type="match status" value="1"/>
</dbReference>
<proteinExistence type="predicted"/>
<dbReference type="InterPro" id="IPR052952">
    <property type="entry name" value="MFS-Transporter"/>
</dbReference>
<feature type="transmembrane region" description="Helical" evidence="4">
    <location>
        <begin position="215"/>
        <end position="234"/>
    </location>
</feature>
<evidence type="ECO:0000313" key="6">
    <source>
        <dbReference type="EMBL" id="KZD07520.1"/>
    </source>
</evidence>
<reference evidence="6 7" key="1">
    <citation type="submission" date="2015-12" db="EMBL/GenBank/DDBJ databases">
        <title>Genome sequence of Oceanibaculum pacificum MCCC 1A02656.</title>
        <authorList>
            <person name="Lu L."/>
            <person name="Lai Q."/>
            <person name="Shao Z."/>
            <person name="Qian P."/>
        </authorList>
    </citation>
    <scope>NUCLEOTIDE SEQUENCE [LARGE SCALE GENOMIC DNA]</scope>
    <source>
        <strain evidence="6 7">MCCC 1A02656</strain>
    </source>
</reference>
<feature type="transmembrane region" description="Helical" evidence="4">
    <location>
        <begin position="279"/>
        <end position="301"/>
    </location>
</feature>
<evidence type="ECO:0000256" key="1">
    <source>
        <dbReference type="ARBA" id="ARBA00022692"/>
    </source>
</evidence>
<dbReference type="Gene3D" id="1.20.1250.20">
    <property type="entry name" value="MFS general substrate transporter like domains"/>
    <property type="match status" value="2"/>
</dbReference>
<dbReference type="SUPFAM" id="SSF103473">
    <property type="entry name" value="MFS general substrate transporter"/>
    <property type="match status" value="1"/>
</dbReference>
<accession>A0A154W202</accession>